<name>A0ABS2RQX8_9ACTN</name>
<dbReference type="InterPro" id="IPR054542">
    <property type="entry name" value="Cys_met_metab_PP"/>
</dbReference>
<evidence type="ECO:0000256" key="2">
    <source>
        <dbReference type="ARBA" id="ARBA00009077"/>
    </source>
</evidence>
<dbReference type="PANTHER" id="PTHR11808">
    <property type="entry name" value="TRANS-SULFURATION ENZYME FAMILY MEMBER"/>
    <property type="match status" value="1"/>
</dbReference>
<dbReference type="Proteomes" id="UP000704762">
    <property type="component" value="Unassembled WGS sequence"/>
</dbReference>
<comment type="cofactor">
    <cofactor evidence="1 4">
        <name>pyridoxal 5'-phosphate</name>
        <dbReference type="ChEBI" id="CHEBI:597326"/>
    </cofactor>
</comment>
<dbReference type="PANTHER" id="PTHR11808:SF15">
    <property type="entry name" value="CYSTATHIONINE GAMMA-LYASE"/>
    <property type="match status" value="1"/>
</dbReference>
<dbReference type="InterPro" id="IPR015424">
    <property type="entry name" value="PyrdxlP-dep_Trfase"/>
</dbReference>
<comment type="similarity">
    <text evidence="2 4">Belongs to the trans-sulfuration enzymes family.</text>
</comment>
<dbReference type="Gene3D" id="3.40.640.10">
    <property type="entry name" value="Type I PLP-dependent aspartate aminotransferase-like (Major domain)"/>
    <property type="match status" value="1"/>
</dbReference>
<organism evidence="6 7">
    <name type="scientific">Microlunatus panaciterrae</name>
    <dbReference type="NCBI Taxonomy" id="400768"/>
    <lineage>
        <taxon>Bacteria</taxon>
        <taxon>Bacillati</taxon>
        <taxon>Actinomycetota</taxon>
        <taxon>Actinomycetes</taxon>
        <taxon>Propionibacteriales</taxon>
        <taxon>Propionibacteriaceae</taxon>
        <taxon>Microlunatus</taxon>
    </lineage>
</organism>
<proteinExistence type="inferred from homology"/>
<dbReference type="EC" id="2.5.1.48" evidence="6"/>
<protein>
    <submittedName>
        <fullName evidence="6">Cystathionine gamma-synthase</fullName>
        <ecNumber evidence="6">2.5.1.48</ecNumber>
    </submittedName>
</protein>
<dbReference type="InterPro" id="IPR015421">
    <property type="entry name" value="PyrdxlP-dep_Trfase_major"/>
</dbReference>
<dbReference type="InterPro" id="IPR000277">
    <property type="entry name" value="Cys/Met-Metab_PyrdxlP-dep_enz"/>
</dbReference>
<dbReference type="PROSITE" id="PS00868">
    <property type="entry name" value="CYS_MET_METAB_PP"/>
    <property type="match status" value="1"/>
</dbReference>
<evidence type="ECO:0000256" key="5">
    <source>
        <dbReference type="SAM" id="MobiDB-lite"/>
    </source>
</evidence>
<evidence type="ECO:0000256" key="4">
    <source>
        <dbReference type="RuleBase" id="RU362118"/>
    </source>
</evidence>
<accession>A0ABS2RQX8</accession>
<evidence type="ECO:0000313" key="6">
    <source>
        <dbReference type="EMBL" id="MBM7800566.1"/>
    </source>
</evidence>
<keyword evidence="6" id="KW-0808">Transferase</keyword>
<feature type="compositionally biased region" description="Pro residues" evidence="5">
    <location>
        <begin position="1"/>
        <end position="10"/>
    </location>
</feature>
<dbReference type="RefSeq" id="WP_204919918.1">
    <property type="nucleotide sequence ID" value="NZ_BAAAQP010000003.1"/>
</dbReference>
<evidence type="ECO:0000256" key="1">
    <source>
        <dbReference type="ARBA" id="ARBA00001933"/>
    </source>
</evidence>
<dbReference type="PIRSF" id="PIRSF001434">
    <property type="entry name" value="CGS"/>
    <property type="match status" value="1"/>
</dbReference>
<dbReference type="EMBL" id="JAFBCF010000001">
    <property type="protein sequence ID" value="MBM7800566.1"/>
    <property type="molecule type" value="Genomic_DNA"/>
</dbReference>
<evidence type="ECO:0000256" key="3">
    <source>
        <dbReference type="ARBA" id="ARBA00022898"/>
    </source>
</evidence>
<sequence length="385" mass="40466">MSPDPVPPIQPHRSERPQTTAVTAGRPERAPDAPLNQPPVLASTYVGGGDTGYGRYGNPSWTALESTVGALEGGRAISFASGMAAVHAILELVPPGGTVVLPRHCYLGVAALAGQLQDRGALTVRVVDLTSPAAVLEAGAGADMVWLESPTNPMMEIADLATIGAGLRGTGCTFVVDNTFATPLLQRPFGFGADVVLHSATKFLSGHSDALLGVAVVHDTDTDRLSRLDTTRRLHGATPGALESYLVLRGIRTLHVRLQQAQATASELAHRLQRHPSVVAVHYPGLDTDPGHQVAAAQMTGFGSLLSIDLGSADAADAFVAAARLWVHATSLGGVESTFERRRRWPSELVTVPPGLVRMSVGIEHLEDLWQDLEQALTASRTPAA</sequence>
<dbReference type="Gene3D" id="3.90.1150.10">
    <property type="entry name" value="Aspartate Aminotransferase, domain 1"/>
    <property type="match status" value="1"/>
</dbReference>
<keyword evidence="7" id="KW-1185">Reference proteome</keyword>
<evidence type="ECO:0000313" key="7">
    <source>
        <dbReference type="Proteomes" id="UP000704762"/>
    </source>
</evidence>
<dbReference type="InterPro" id="IPR015422">
    <property type="entry name" value="PyrdxlP-dep_Trfase_small"/>
</dbReference>
<keyword evidence="3 4" id="KW-0663">Pyridoxal phosphate</keyword>
<reference evidence="6 7" key="1">
    <citation type="submission" date="2021-01" db="EMBL/GenBank/DDBJ databases">
        <title>Sequencing the genomes of 1000 actinobacteria strains.</title>
        <authorList>
            <person name="Klenk H.-P."/>
        </authorList>
    </citation>
    <scope>NUCLEOTIDE SEQUENCE [LARGE SCALE GENOMIC DNA]</scope>
    <source>
        <strain evidence="6 7">DSM 18662</strain>
    </source>
</reference>
<gene>
    <name evidence="6" type="ORF">JOE57_003487</name>
</gene>
<dbReference type="SUPFAM" id="SSF53383">
    <property type="entry name" value="PLP-dependent transferases"/>
    <property type="match status" value="1"/>
</dbReference>
<feature type="region of interest" description="Disordered" evidence="5">
    <location>
        <begin position="1"/>
        <end position="40"/>
    </location>
</feature>
<dbReference type="Pfam" id="PF01053">
    <property type="entry name" value="Cys_Met_Meta_PP"/>
    <property type="match status" value="1"/>
</dbReference>
<comment type="caution">
    <text evidence="6">The sequence shown here is derived from an EMBL/GenBank/DDBJ whole genome shotgun (WGS) entry which is preliminary data.</text>
</comment>
<dbReference type="GO" id="GO:0003962">
    <property type="term" value="F:cystathionine gamma-synthase activity"/>
    <property type="evidence" value="ECO:0007669"/>
    <property type="project" value="UniProtKB-EC"/>
</dbReference>